<dbReference type="Gene3D" id="2.130.10.120">
    <property type="entry name" value="Prolyl oligopeptidase, N-terminal domain"/>
    <property type="match status" value="1"/>
</dbReference>
<dbReference type="Gene3D" id="3.40.50.1820">
    <property type="entry name" value="alpha/beta hydrolase"/>
    <property type="match status" value="1"/>
</dbReference>
<keyword evidence="10" id="KW-1185">Reference proteome</keyword>
<dbReference type="OrthoDB" id="9801421at2"/>
<name>A0A401U9U0_9BACT</name>
<evidence type="ECO:0000256" key="3">
    <source>
        <dbReference type="ARBA" id="ARBA00022801"/>
    </source>
</evidence>
<organism evidence="9 10">
    <name type="scientific">Chryseotalea sanaruensis</name>
    <dbReference type="NCBI Taxonomy" id="2482724"/>
    <lineage>
        <taxon>Bacteria</taxon>
        <taxon>Pseudomonadati</taxon>
        <taxon>Bacteroidota</taxon>
        <taxon>Cytophagia</taxon>
        <taxon>Cytophagales</taxon>
        <taxon>Chryseotaleaceae</taxon>
        <taxon>Chryseotalea</taxon>
    </lineage>
</organism>
<dbReference type="SUPFAM" id="SSF53474">
    <property type="entry name" value="alpha/beta-Hydrolases"/>
    <property type="match status" value="1"/>
</dbReference>
<dbReference type="InterPro" id="IPR002470">
    <property type="entry name" value="Peptidase_S9A"/>
</dbReference>
<comment type="function">
    <text evidence="5">Cleaves peptide bonds on the C-terminal side of prolyl residues within peptides that are up to approximately 30 amino acids long. Has an absolute requirement for an X-Pro bond in the trans configuration immediately preceding the Pro-Y scissible bond.</text>
</comment>
<dbReference type="RefSeq" id="WP_127122296.1">
    <property type="nucleotide sequence ID" value="NZ_BHXQ01000003.1"/>
</dbReference>
<dbReference type="InterPro" id="IPR051543">
    <property type="entry name" value="Serine_Peptidase_S9A"/>
</dbReference>
<evidence type="ECO:0000256" key="5">
    <source>
        <dbReference type="ARBA" id="ARBA00060121"/>
    </source>
</evidence>
<evidence type="ECO:0000313" key="10">
    <source>
        <dbReference type="Proteomes" id="UP000288227"/>
    </source>
</evidence>
<dbReference type="GO" id="GO:0006508">
    <property type="term" value="P:proteolysis"/>
    <property type="evidence" value="ECO:0007669"/>
    <property type="project" value="UniProtKB-KW"/>
</dbReference>
<evidence type="ECO:0000256" key="4">
    <source>
        <dbReference type="ARBA" id="ARBA00022825"/>
    </source>
</evidence>
<feature type="domain" description="Peptidase S9A N-terminal" evidence="8">
    <location>
        <begin position="39"/>
        <end position="444"/>
    </location>
</feature>
<evidence type="ECO:0000259" key="8">
    <source>
        <dbReference type="Pfam" id="PF02897"/>
    </source>
</evidence>
<dbReference type="FunFam" id="3.40.50.1820:FF:000005">
    <property type="entry name" value="Prolyl endopeptidase"/>
    <property type="match status" value="1"/>
</dbReference>
<dbReference type="Proteomes" id="UP000288227">
    <property type="component" value="Unassembled WGS sequence"/>
</dbReference>
<proteinExistence type="inferred from homology"/>
<dbReference type="GO" id="GO:0004252">
    <property type="term" value="F:serine-type endopeptidase activity"/>
    <property type="evidence" value="ECO:0007669"/>
    <property type="project" value="InterPro"/>
</dbReference>
<dbReference type="Pfam" id="PF02897">
    <property type="entry name" value="Peptidase_S9_N"/>
    <property type="match status" value="1"/>
</dbReference>
<evidence type="ECO:0000256" key="6">
    <source>
        <dbReference type="ARBA" id="ARBA00081187"/>
    </source>
</evidence>
<accession>A0A401U9U0</accession>
<dbReference type="PRINTS" id="PR00862">
    <property type="entry name" value="PROLIGOPTASE"/>
</dbReference>
<protein>
    <recommendedName>
        <fullName evidence="6">Proline-specific endopeptidase</fullName>
    </recommendedName>
</protein>
<dbReference type="EMBL" id="BHXQ01000003">
    <property type="protein sequence ID" value="GCC51642.1"/>
    <property type="molecule type" value="Genomic_DNA"/>
</dbReference>
<sequence>MHLSSIEMYAALALIVVATACSSNSEKKTEDIPTPVAEKQPFEVTSNGHKRVDNYFWMRLSDEQKNAVEKDEQTQKVLTYLTAENDYLKAKTSHTEALQKKLYDEMVGRIKQNDESVPYKSNGYWYYNRYEQGQEYPIYCRKKGSLEAQEEVLLNVNDMAKGHAYYQISGVSVSEDNNLLVFAEDSVSRRRYTVYVKDLRSGKIIGQPVLNTEGYAVWANDNKTLFYTRKDSVTLRSRWIMKHTLGSDPSKDVSVFEETDDTYYIGVYKGKSKKYIVIYSNSTTTDSYQILEANKPDGKFREFTPREKNHKYSIDHFQDKFFVVTNDNALNFRLMETPEVKTDKNNWKEKIAHRTDTLLEGIDVFKDYLVLSERAKASTLIRIIDQRTDNSHYLNFGETAYTVYSSVNRDFDTDLFRYGYTSMTTPFSTYDYNMKTKQATLLKQNEVVGGYDPANYVTERIWATADDGTQIPMSVVYKKGLKKDGKNPCLIYAYGSYGSSTDPTFSSTRLSLLDRGFVYAIAHIRGGQEMGRQWYEDGKMFKKKNTFTDFIDCTEHLIAEKYSSTDKMFANGGSAGGLLMGAIVNMRPDLYKGVIAEVPFVDVVSTMMDETIPLTSGEWDEWGNPDDVESYMYMLEYSPYDQVKAQDYPNMLVTTGLHDSQVQYWEPAKWVAKLREMKTDNNTLLLRTNMETGHGGASGRFKVYEEQAQEYAFILDLAGIKE</sequence>
<dbReference type="InterPro" id="IPR001375">
    <property type="entry name" value="Peptidase_S9_cat"/>
</dbReference>
<comment type="caution">
    <text evidence="9">The sequence shown here is derived from an EMBL/GenBank/DDBJ whole genome shotgun (WGS) entry which is preliminary data.</text>
</comment>
<evidence type="ECO:0000256" key="1">
    <source>
        <dbReference type="ARBA" id="ARBA00005228"/>
    </source>
</evidence>
<gene>
    <name evidence="9" type="ORF">SanaruYs_18700</name>
</gene>
<dbReference type="InterPro" id="IPR023302">
    <property type="entry name" value="Pept_S9A_N"/>
</dbReference>
<keyword evidence="3" id="KW-0378">Hydrolase</keyword>
<dbReference type="Pfam" id="PF00326">
    <property type="entry name" value="Peptidase_S9"/>
    <property type="match status" value="1"/>
</dbReference>
<dbReference type="PANTHER" id="PTHR11757">
    <property type="entry name" value="PROTEASE FAMILY S9A OLIGOPEPTIDASE"/>
    <property type="match status" value="1"/>
</dbReference>
<dbReference type="InterPro" id="IPR029058">
    <property type="entry name" value="AB_hydrolase_fold"/>
</dbReference>
<dbReference type="PANTHER" id="PTHR11757:SF19">
    <property type="entry name" value="PROLYL ENDOPEPTIDASE-LIKE"/>
    <property type="match status" value="1"/>
</dbReference>
<dbReference type="SUPFAM" id="SSF50993">
    <property type="entry name" value="Peptidase/esterase 'gauge' domain"/>
    <property type="match status" value="1"/>
</dbReference>
<evidence type="ECO:0000259" key="7">
    <source>
        <dbReference type="Pfam" id="PF00326"/>
    </source>
</evidence>
<feature type="domain" description="Peptidase S9 prolyl oligopeptidase catalytic" evidence="7">
    <location>
        <begin position="504"/>
        <end position="718"/>
    </location>
</feature>
<keyword evidence="2" id="KW-0645">Protease</keyword>
<evidence type="ECO:0000313" key="9">
    <source>
        <dbReference type="EMBL" id="GCC51642.1"/>
    </source>
</evidence>
<dbReference type="AlphaFoldDB" id="A0A401U9U0"/>
<reference evidence="9 10" key="1">
    <citation type="submission" date="2018-11" db="EMBL/GenBank/DDBJ databases">
        <title>Chryseotalea sanarue gen. nov., sp., nov., a member of the family Cytophagaceae, isolated from a brackish lake in Hamamatsu Japan.</title>
        <authorList>
            <person name="Maejima Y."/>
            <person name="Iino T."/>
            <person name="Muraguchi Y."/>
            <person name="Fukuda K."/>
            <person name="Ohkuma M."/>
            <person name="Moriuchi R."/>
            <person name="Dohra H."/>
            <person name="Kimbara K."/>
            <person name="Shintani M."/>
        </authorList>
    </citation>
    <scope>NUCLEOTIDE SEQUENCE [LARGE SCALE GENOMIC DNA]</scope>
    <source>
        <strain evidence="9 10">Ys</strain>
    </source>
</reference>
<keyword evidence="4" id="KW-0720">Serine protease</keyword>
<comment type="similarity">
    <text evidence="1">Belongs to the peptidase S9A family.</text>
</comment>
<evidence type="ECO:0000256" key="2">
    <source>
        <dbReference type="ARBA" id="ARBA00022670"/>
    </source>
</evidence>